<comment type="caution">
    <text evidence="10">The sequence shown here is derived from an EMBL/GenBank/DDBJ whole genome shotgun (WGS) entry which is preliminary data.</text>
</comment>
<dbReference type="SFLD" id="SFLDS00029">
    <property type="entry name" value="Radical_SAM"/>
    <property type="match status" value="1"/>
</dbReference>
<comment type="cofactor">
    <cofactor evidence="8">
        <name>S-adenosyl-L-methionine</name>
        <dbReference type="ChEBI" id="CHEBI:59789"/>
    </cofactor>
    <text evidence="8">Binds 1 S-adenosyl-L-methionine per subunit.</text>
</comment>
<dbReference type="PROSITE" id="PS51918">
    <property type="entry name" value="RADICAL_SAM"/>
    <property type="match status" value="1"/>
</dbReference>
<dbReference type="InterPro" id="IPR024924">
    <property type="entry name" value="7-CO-7-deazaguanine_synth-like"/>
</dbReference>
<comment type="similarity">
    <text evidence="8">Belongs to the radical SAM superfamily. 7-carboxy-7-deazaguanine synthase family.</text>
</comment>
<dbReference type="SUPFAM" id="SSF102114">
    <property type="entry name" value="Radical SAM enzymes"/>
    <property type="match status" value="1"/>
</dbReference>
<evidence type="ECO:0000259" key="9">
    <source>
        <dbReference type="PROSITE" id="PS51918"/>
    </source>
</evidence>
<keyword evidence="2 8" id="KW-0949">S-adenosyl-L-methionine</keyword>
<dbReference type="NCBIfam" id="TIGR04349">
    <property type="entry name" value="rSAM_QueE_gams"/>
    <property type="match status" value="1"/>
</dbReference>
<dbReference type="Proteomes" id="UP000028302">
    <property type="component" value="Unassembled WGS sequence"/>
</dbReference>
<dbReference type="EC" id="4.3.99.3" evidence="8"/>
<evidence type="ECO:0000256" key="6">
    <source>
        <dbReference type="ARBA" id="ARBA00023014"/>
    </source>
</evidence>
<comment type="caution">
    <text evidence="8">Lacks conserved residue(s) required for the propagation of feature annotation.</text>
</comment>
<keyword evidence="5 8" id="KW-0408">Iron</keyword>
<comment type="cofactor">
    <cofactor evidence="8">
        <name>Mg(2+)</name>
        <dbReference type="ChEBI" id="CHEBI:18420"/>
    </cofactor>
</comment>
<comment type="pathway">
    <text evidence="8">Purine metabolism; 7-cyano-7-deazaguanine biosynthesis.</text>
</comment>
<name>A0A084IKJ6_SALHC</name>
<dbReference type="GO" id="GO:0016840">
    <property type="term" value="F:carbon-nitrogen lyase activity"/>
    <property type="evidence" value="ECO:0007669"/>
    <property type="project" value="UniProtKB-UniRule"/>
</dbReference>
<dbReference type="UniPathway" id="UPA00391"/>
<protein>
    <recommendedName>
        <fullName evidence="8">7-carboxy-7-deazaguanine synthase</fullName>
        <shortName evidence="8">CDG synthase</shortName>
        <ecNumber evidence="8">4.3.99.3</ecNumber>
    </recommendedName>
    <alternativeName>
        <fullName evidence="8">Queuosine biosynthesis protein QueE</fullName>
    </alternativeName>
</protein>
<dbReference type="Pfam" id="PF04055">
    <property type="entry name" value="Radical_SAM"/>
    <property type="match status" value="1"/>
</dbReference>
<dbReference type="InterPro" id="IPR058240">
    <property type="entry name" value="rSAM_sf"/>
</dbReference>
<comment type="cofactor">
    <cofactor evidence="8">
        <name>[4Fe-4S] cluster</name>
        <dbReference type="ChEBI" id="CHEBI:49883"/>
    </cofactor>
    <text evidence="8">Binds 1 [4Fe-4S] cluster. The cluster is coordinated with 3 cysteines and an exchangeable S-adenosyl-L-methionine.</text>
</comment>
<evidence type="ECO:0000256" key="3">
    <source>
        <dbReference type="ARBA" id="ARBA00022723"/>
    </source>
</evidence>
<sequence length="238" mass="26580">MPDVLDVRSDGLRRDGVRESRWPQREDALRITEIFCSLQGEAKAAGRVCTFIRLTGCPLRCHYCDTAYAFHGGEWTRLDEIINQVEAFGARDVCVTGGEPLAQPNVAPLVRRLCDAGYDVSVETAGALDIRPIDERASRVVDIKTPDSGEAARNRWDNIAALTDHDQLKFVICSRADYEWSKARLAEITPPAGCIVWFSPSHGEITARDLADWIVADRLPVRFQLQLHKQLWGDAPGH</sequence>
<keyword evidence="4 8" id="KW-0460">Magnesium</keyword>
<dbReference type="STRING" id="1304275.C41B8_10935"/>
<feature type="binding site" evidence="8">
    <location>
        <begin position="38"/>
        <end position="40"/>
    </location>
    <ligand>
        <name>substrate</name>
    </ligand>
</feature>
<keyword evidence="1 8" id="KW-0004">4Fe-4S</keyword>
<feature type="binding site" evidence="8">
    <location>
        <position position="66"/>
    </location>
    <ligand>
        <name>Mg(2+)</name>
        <dbReference type="ChEBI" id="CHEBI:18420"/>
    </ligand>
</feature>
<accession>A0A084IKJ6</accession>
<evidence type="ECO:0000256" key="5">
    <source>
        <dbReference type="ARBA" id="ARBA00023004"/>
    </source>
</evidence>
<evidence type="ECO:0000256" key="4">
    <source>
        <dbReference type="ARBA" id="ARBA00022842"/>
    </source>
</evidence>
<evidence type="ECO:0000313" key="10">
    <source>
        <dbReference type="EMBL" id="KEZ77230.1"/>
    </source>
</evidence>
<dbReference type="GO" id="GO:0008616">
    <property type="term" value="P:tRNA queuosine(34) biosynthetic process"/>
    <property type="evidence" value="ECO:0007669"/>
    <property type="project" value="UniProtKB-UniRule"/>
</dbReference>
<dbReference type="PATRIC" id="fig|1304275.5.peg.2233"/>
<feature type="binding site" evidence="8">
    <location>
        <position position="96"/>
    </location>
    <ligand>
        <name>substrate</name>
    </ligand>
</feature>
<reference evidence="10 11" key="1">
    <citation type="submission" date="2013-03" db="EMBL/GenBank/DDBJ databases">
        <title>Salinisphaera hydrothermalis C41B8 Genome Sequencing.</title>
        <authorList>
            <person name="Li C."/>
            <person name="Lai Q."/>
            <person name="Shao Z."/>
        </authorList>
    </citation>
    <scope>NUCLEOTIDE SEQUENCE [LARGE SCALE GENOMIC DNA]</scope>
    <source>
        <strain evidence="10 11">C41B8</strain>
    </source>
</reference>
<dbReference type="InterPro" id="IPR013785">
    <property type="entry name" value="Aldolase_TIM"/>
</dbReference>
<dbReference type="PANTHER" id="PTHR42836:SF1">
    <property type="entry name" value="7-CARBOXY-7-DEAZAGUANINE SYNTHASE"/>
    <property type="match status" value="1"/>
</dbReference>
<comment type="subunit">
    <text evidence="8">Homodimer.</text>
</comment>
<dbReference type="GO" id="GO:1904047">
    <property type="term" value="F:S-adenosyl-L-methionine binding"/>
    <property type="evidence" value="ECO:0007669"/>
    <property type="project" value="UniProtKB-UniRule"/>
</dbReference>
<feature type="binding site" evidence="8">
    <location>
        <position position="53"/>
    </location>
    <ligand>
        <name>substrate</name>
    </ligand>
</feature>
<feature type="binding site" evidence="8">
    <location>
        <position position="64"/>
    </location>
    <ligand>
        <name>[4Fe-4S] cluster</name>
        <dbReference type="ChEBI" id="CHEBI:49883"/>
        <note>4Fe-4S-S-AdoMet</note>
    </ligand>
</feature>
<dbReference type="PIRSF" id="PIRSF000370">
    <property type="entry name" value="QueE"/>
    <property type="match status" value="1"/>
</dbReference>
<dbReference type="InterPro" id="IPR027621">
    <property type="entry name" value="rSAM_QueE_gams"/>
</dbReference>
<dbReference type="Gene3D" id="3.20.20.70">
    <property type="entry name" value="Aldolase class I"/>
    <property type="match status" value="1"/>
</dbReference>
<gene>
    <name evidence="8" type="primary">queE</name>
    <name evidence="10" type="ORF">C41B8_10935</name>
</gene>
<dbReference type="AlphaFoldDB" id="A0A084IKJ6"/>
<evidence type="ECO:0000256" key="1">
    <source>
        <dbReference type="ARBA" id="ARBA00022485"/>
    </source>
</evidence>
<evidence type="ECO:0000256" key="8">
    <source>
        <dbReference type="HAMAP-Rule" id="MF_00917"/>
    </source>
</evidence>
<dbReference type="eggNOG" id="COG0602">
    <property type="taxonomic scope" value="Bacteria"/>
</dbReference>
<dbReference type="InterPro" id="IPR007197">
    <property type="entry name" value="rSAM"/>
</dbReference>
<dbReference type="HAMAP" id="MF_00917">
    <property type="entry name" value="QueE"/>
    <property type="match status" value="1"/>
</dbReference>
<feature type="binding site" evidence="8">
    <location>
        <begin position="63"/>
        <end position="65"/>
    </location>
    <ligand>
        <name>S-adenosyl-L-methionine</name>
        <dbReference type="ChEBI" id="CHEBI:59789"/>
    </ligand>
</feature>
<evidence type="ECO:0000256" key="7">
    <source>
        <dbReference type="ARBA" id="ARBA00023239"/>
    </source>
</evidence>
<comment type="catalytic activity">
    <reaction evidence="8">
        <text>6-carboxy-5,6,7,8-tetrahydropterin + H(+) = 7-carboxy-7-carbaguanine + NH4(+)</text>
        <dbReference type="Rhea" id="RHEA:27974"/>
        <dbReference type="ChEBI" id="CHEBI:15378"/>
        <dbReference type="ChEBI" id="CHEBI:28938"/>
        <dbReference type="ChEBI" id="CHEBI:61032"/>
        <dbReference type="ChEBI" id="CHEBI:61036"/>
        <dbReference type="EC" id="4.3.99.3"/>
    </reaction>
</comment>
<feature type="domain" description="Radical SAM core" evidence="9">
    <location>
        <begin position="44"/>
        <end position="234"/>
    </location>
</feature>
<feature type="binding site" evidence="8">
    <location>
        <position position="61"/>
    </location>
    <ligand>
        <name>[4Fe-4S] cluster</name>
        <dbReference type="ChEBI" id="CHEBI:49883"/>
        <note>4Fe-4S-S-AdoMet</note>
    </ligand>
</feature>
<proteinExistence type="inferred from homology"/>
<dbReference type="CDD" id="cd01335">
    <property type="entry name" value="Radical_SAM"/>
    <property type="match status" value="1"/>
</dbReference>
<comment type="function">
    <text evidence="8">Catalyzes the complex heterocyclic radical-mediated conversion of 6-carboxy-5,6,7,8-tetrahydropterin (CPH4) to 7-carboxy-7-deazaguanine (CDG), a step common to the biosynthetic pathways of all 7-deazapurine-containing compounds.</text>
</comment>
<feature type="binding site" evidence="8">
    <location>
        <position position="57"/>
    </location>
    <ligand>
        <name>[4Fe-4S] cluster</name>
        <dbReference type="ChEBI" id="CHEBI:49883"/>
        <note>4Fe-4S-S-AdoMet</note>
    </ligand>
</feature>
<keyword evidence="6 8" id="KW-0411">Iron-sulfur</keyword>
<keyword evidence="7 8" id="KW-0456">Lyase</keyword>
<evidence type="ECO:0000313" key="11">
    <source>
        <dbReference type="Proteomes" id="UP000028302"/>
    </source>
</evidence>
<keyword evidence="8" id="KW-0671">Queuosine biosynthesis</keyword>
<dbReference type="PANTHER" id="PTHR42836">
    <property type="entry name" value="7-CARBOXY-7-DEAZAGUANINE SYNTHASE"/>
    <property type="match status" value="1"/>
</dbReference>
<feature type="binding site" evidence="8">
    <location>
        <position position="98"/>
    </location>
    <ligand>
        <name>S-adenosyl-L-methionine</name>
        <dbReference type="ChEBI" id="CHEBI:59789"/>
    </ligand>
</feature>
<dbReference type="GO" id="GO:0051539">
    <property type="term" value="F:4 iron, 4 sulfur cluster binding"/>
    <property type="evidence" value="ECO:0007669"/>
    <property type="project" value="UniProtKB-UniRule"/>
</dbReference>
<keyword evidence="3 8" id="KW-0479">Metal-binding</keyword>
<dbReference type="EMBL" id="APNK01000015">
    <property type="protein sequence ID" value="KEZ77230.1"/>
    <property type="molecule type" value="Genomic_DNA"/>
</dbReference>
<dbReference type="GO" id="GO:0000287">
    <property type="term" value="F:magnesium ion binding"/>
    <property type="evidence" value="ECO:0007669"/>
    <property type="project" value="UniProtKB-UniRule"/>
</dbReference>
<keyword evidence="11" id="KW-1185">Reference proteome</keyword>
<evidence type="ECO:0000256" key="2">
    <source>
        <dbReference type="ARBA" id="ARBA00022691"/>
    </source>
</evidence>
<organism evidence="10 11">
    <name type="scientific">Salinisphaera hydrothermalis (strain C41B8)</name>
    <dbReference type="NCBI Taxonomy" id="1304275"/>
    <lineage>
        <taxon>Bacteria</taxon>
        <taxon>Pseudomonadati</taxon>
        <taxon>Pseudomonadota</taxon>
        <taxon>Gammaproteobacteria</taxon>
        <taxon>Salinisphaerales</taxon>
        <taxon>Salinisphaeraceae</taxon>
        <taxon>Salinisphaera</taxon>
    </lineage>
</organism>